<gene>
    <name evidence="1" type="ORF">CHS0354_014368</name>
</gene>
<reference evidence="1" key="1">
    <citation type="journal article" date="2021" name="Genome Biol. Evol.">
        <title>A High-Quality Reference Genome for a Parasitic Bivalve with Doubly Uniparental Inheritance (Bivalvia: Unionida).</title>
        <authorList>
            <person name="Smith C.H."/>
        </authorList>
    </citation>
    <scope>NUCLEOTIDE SEQUENCE</scope>
    <source>
        <strain evidence="1">CHS0354</strain>
    </source>
</reference>
<comment type="caution">
    <text evidence="1">The sequence shown here is derived from an EMBL/GenBank/DDBJ whole genome shotgun (WGS) entry which is preliminary data.</text>
</comment>
<reference evidence="1" key="3">
    <citation type="submission" date="2023-05" db="EMBL/GenBank/DDBJ databases">
        <authorList>
            <person name="Smith C.H."/>
        </authorList>
    </citation>
    <scope>NUCLEOTIDE SEQUENCE</scope>
    <source>
        <strain evidence="1">CHS0354</strain>
        <tissue evidence="1">Mantle</tissue>
    </source>
</reference>
<evidence type="ECO:0000313" key="1">
    <source>
        <dbReference type="EMBL" id="KAK3593821.1"/>
    </source>
</evidence>
<keyword evidence="2" id="KW-1185">Reference proteome</keyword>
<reference evidence="1" key="2">
    <citation type="journal article" date="2021" name="Genome Biol. Evol.">
        <title>Developing a high-quality reference genome for a parasitic bivalve with doubly uniparental inheritance (Bivalvia: Unionida).</title>
        <authorList>
            <person name="Smith C.H."/>
        </authorList>
    </citation>
    <scope>NUCLEOTIDE SEQUENCE</scope>
    <source>
        <strain evidence="1">CHS0354</strain>
        <tissue evidence="1">Mantle</tissue>
    </source>
</reference>
<evidence type="ECO:0000313" key="2">
    <source>
        <dbReference type="Proteomes" id="UP001195483"/>
    </source>
</evidence>
<organism evidence="1 2">
    <name type="scientific">Potamilus streckersoni</name>
    <dbReference type="NCBI Taxonomy" id="2493646"/>
    <lineage>
        <taxon>Eukaryota</taxon>
        <taxon>Metazoa</taxon>
        <taxon>Spiralia</taxon>
        <taxon>Lophotrochozoa</taxon>
        <taxon>Mollusca</taxon>
        <taxon>Bivalvia</taxon>
        <taxon>Autobranchia</taxon>
        <taxon>Heteroconchia</taxon>
        <taxon>Palaeoheterodonta</taxon>
        <taxon>Unionida</taxon>
        <taxon>Unionoidea</taxon>
        <taxon>Unionidae</taxon>
        <taxon>Ambleminae</taxon>
        <taxon>Lampsilini</taxon>
        <taxon>Potamilus</taxon>
    </lineage>
</organism>
<dbReference type="EMBL" id="JAEAOA010000884">
    <property type="protein sequence ID" value="KAK3593821.1"/>
    <property type="molecule type" value="Genomic_DNA"/>
</dbReference>
<dbReference type="AlphaFoldDB" id="A0AAE0VXK7"/>
<accession>A0AAE0VXK7</accession>
<sequence>MTKAIMRDIQTETIVTAKASWEVRARAGRTVFVEKEYLDHAEITIHTEAFPDMLDAVLYINDASERKKRQ</sequence>
<protein>
    <submittedName>
        <fullName evidence="1">Uncharacterized protein</fullName>
    </submittedName>
</protein>
<name>A0AAE0VXK7_9BIVA</name>
<proteinExistence type="predicted"/>
<dbReference type="Proteomes" id="UP001195483">
    <property type="component" value="Unassembled WGS sequence"/>
</dbReference>